<comment type="caution">
    <text evidence="1">The sequence shown here is derived from an EMBL/GenBank/DDBJ whole genome shotgun (WGS) entry which is preliminary data.</text>
</comment>
<dbReference type="AlphaFoldDB" id="A0A2P4QJ37"/>
<dbReference type="EMBL" id="AUPC02000039">
    <property type="protein sequence ID" value="POG77626.1"/>
    <property type="molecule type" value="Genomic_DNA"/>
</dbReference>
<protein>
    <submittedName>
        <fullName evidence="1">Uncharacterized protein</fullName>
    </submittedName>
</protein>
<organism evidence="1 2">
    <name type="scientific">Rhizophagus irregularis (strain DAOM 181602 / DAOM 197198 / MUCL 43194)</name>
    <name type="common">Arbuscular mycorrhizal fungus</name>
    <name type="synonym">Glomus intraradices</name>
    <dbReference type="NCBI Taxonomy" id="747089"/>
    <lineage>
        <taxon>Eukaryota</taxon>
        <taxon>Fungi</taxon>
        <taxon>Fungi incertae sedis</taxon>
        <taxon>Mucoromycota</taxon>
        <taxon>Glomeromycotina</taxon>
        <taxon>Glomeromycetes</taxon>
        <taxon>Glomerales</taxon>
        <taxon>Glomeraceae</taxon>
        <taxon>Rhizophagus</taxon>
    </lineage>
</organism>
<gene>
    <name evidence="1" type="ORF">GLOIN_2v1767695</name>
</gene>
<evidence type="ECO:0000313" key="1">
    <source>
        <dbReference type="EMBL" id="POG77626.1"/>
    </source>
</evidence>
<sequence length="204" mass="23383">MIIITNTIIAYEKVTTEEYCPFLQNRKPRNKSKDVEKKGGNGMDFSPTVQYGKNVRTIVKCVECNKPRVLYARHKISEEEFRLLQSFLESIEYTCGVTFKGLSEDIDVNEDSEKENNNKDDPIAELFKIVQINKKHTCTSVIEKPYFVARIFPQICNICGISEDLIQVENELPYCKKCHVSTGEKRKIGKSISDIEKPSFSSII</sequence>
<name>A0A2P4QJ37_RHIID</name>
<evidence type="ECO:0000313" key="2">
    <source>
        <dbReference type="Proteomes" id="UP000018888"/>
    </source>
</evidence>
<dbReference type="Proteomes" id="UP000018888">
    <property type="component" value="Unassembled WGS sequence"/>
</dbReference>
<dbReference type="VEuPathDB" id="FungiDB:RhiirFUN_008535"/>
<proteinExistence type="predicted"/>
<reference evidence="1 2" key="2">
    <citation type="journal article" date="2018" name="New Phytol.">
        <title>High intraspecific genome diversity in the model arbuscular mycorrhizal symbiont Rhizophagus irregularis.</title>
        <authorList>
            <person name="Chen E.C.H."/>
            <person name="Morin E."/>
            <person name="Beaudet D."/>
            <person name="Noel J."/>
            <person name="Yildirir G."/>
            <person name="Ndikumana S."/>
            <person name="Charron P."/>
            <person name="St-Onge C."/>
            <person name="Giorgi J."/>
            <person name="Kruger M."/>
            <person name="Marton T."/>
            <person name="Ropars J."/>
            <person name="Grigoriev I.V."/>
            <person name="Hainaut M."/>
            <person name="Henrissat B."/>
            <person name="Roux C."/>
            <person name="Martin F."/>
            <person name="Corradi N."/>
        </authorList>
    </citation>
    <scope>NUCLEOTIDE SEQUENCE [LARGE SCALE GENOMIC DNA]</scope>
    <source>
        <strain evidence="1 2">DAOM 197198</strain>
    </source>
</reference>
<reference evidence="1 2" key="1">
    <citation type="journal article" date="2013" name="Proc. Natl. Acad. Sci. U.S.A.">
        <title>Genome of an arbuscular mycorrhizal fungus provides insight into the oldest plant symbiosis.</title>
        <authorList>
            <person name="Tisserant E."/>
            <person name="Malbreil M."/>
            <person name="Kuo A."/>
            <person name="Kohler A."/>
            <person name="Symeonidi A."/>
            <person name="Balestrini R."/>
            <person name="Charron P."/>
            <person name="Duensing N."/>
            <person name="Frei Dit Frey N."/>
            <person name="Gianinazzi-Pearson V."/>
            <person name="Gilbert L.B."/>
            <person name="Handa Y."/>
            <person name="Herr J.R."/>
            <person name="Hijri M."/>
            <person name="Koul R."/>
            <person name="Kawaguchi M."/>
            <person name="Krajinski F."/>
            <person name="Lammers P.J."/>
            <person name="Masclaux F.G."/>
            <person name="Murat C."/>
            <person name="Morin E."/>
            <person name="Ndikumana S."/>
            <person name="Pagni M."/>
            <person name="Petitpierre D."/>
            <person name="Requena N."/>
            <person name="Rosikiewicz P."/>
            <person name="Riley R."/>
            <person name="Saito K."/>
            <person name="San Clemente H."/>
            <person name="Shapiro H."/>
            <person name="van Tuinen D."/>
            <person name="Becard G."/>
            <person name="Bonfante P."/>
            <person name="Paszkowski U."/>
            <person name="Shachar-Hill Y.Y."/>
            <person name="Tuskan G.A."/>
            <person name="Young P.W."/>
            <person name="Sanders I.R."/>
            <person name="Henrissat B."/>
            <person name="Rensing S.A."/>
            <person name="Grigoriev I.V."/>
            <person name="Corradi N."/>
            <person name="Roux C."/>
            <person name="Martin F."/>
        </authorList>
    </citation>
    <scope>NUCLEOTIDE SEQUENCE [LARGE SCALE GENOMIC DNA]</scope>
    <source>
        <strain evidence="1 2">DAOM 197198</strain>
    </source>
</reference>
<accession>A0A2P4QJ37</accession>
<keyword evidence="2" id="KW-1185">Reference proteome</keyword>